<evidence type="ECO:0000313" key="2">
    <source>
        <dbReference type="WBParaSite" id="SVE_0400600.1"/>
    </source>
</evidence>
<reference evidence="1" key="1">
    <citation type="submission" date="2014-07" db="EMBL/GenBank/DDBJ databases">
        <authorList>
            <person name="Martin A.A"/>
            <person name="De Silva N."/>
        </authorList>
    </citation>
    <scope>NUCLEOTIDE SEQUENCE</scope>
</reference>
<keyword evidence="1" id="KW-1185">Reference proteome</keyword>
<dbReference type="AlphaFoldDB" id="A0A0K0F5B5"/>
<reference evidence="2" key="2">
    <citation type="submission" date="2015-08" db="UniProtKB">
        <authorList>
            <consortium name="WormBaseParasite"/>
        </authorList>
    </citation>
    <scope>IDENTIFICATION</scope>
</reference>
<evidence type="ECO:0000313" key="1">
    <source>
        <dbReference type="Proteomes" id="UP000035680"/>
    </source>
</evidence>
<name>A0A0K0F5B5_STRVS</name>
<organism evidence="1 2">
    <name type="scientific">Strongyloides venezuelensis</name>
    <name type="common">Threadworm</name>
    <dbReference type="NCBI Taxonomy" id="75913"/>
    <lineage>
        <taxon>Eukaryota</taxon>
        <taxon>Metazoa</taxon>
        <taxon>Ecdysozoa</taxon>
        <taxon>Nematoda</taxon>
        <taxon>Chromadorea</taxon>
        <taxon>Rhabditida</taxon>
        <taxon>Tylenchina</taxon>
        <taxon>Panagrolaimomorpha</taxon>
        <taxon>Strongyloidoidea</taxon>
        <taxon>Strongyloididae</taxon>
        <taxon>Strongyloides</taxon>
    </lineage>
</organism>
<dbReference type="WBParaSite" id="SVE_0400600.1">
    <property type="protein sequence ID" value="SVE_0400600.1"/>
    <property type="gene ID" value="SVE_0400600"/>
</dbReference>
<dbReference type="Proteomes" id="UP000035680">
    <property type="component" value="Unassembled WGS sequence"/>
</dbReference>
<proteinExistence type="predicted"/>
<sequence length="123" mass="14590">MTDPWTTPSARDPFYYAVFSPYSYGRFFNDLNGLGRAIYRRIVDTIDWTSKTFTESRMLTKPWPEILNNGKEFKIKINNSHFFPNDLKVLSKINISNSKENTKKRAMNVELFKETRKKQRKIV</sequence>
<accession>A0A0K0F5B5</accession>
<protein>
    <submittedName>
        <fullName evidence="2">Uncharacterized protein</fullName>
    </submittedName>
</protein>